<dbReference type="Gene3D" id="2.60.40.2810">
    <property type="match status" value="7"/>
</dbReference>
<feature type="domain" description="DUF11" evidence="4">
    <location>
        <begin position="352"/>
        <end position="459"/>
    </location>
</feature>
<dbReference type="PANTHER" id="PTHR34720">
    <property type="entry name" value="MICROCYSTIN DEPENDENT PROTEIN"/>
    <property type="match status" value="1"/>
</dbReference>
<dbReference type="EMBL" id="JBHTBJ010000004">
    <property type="protein sequence ID" value="MFC7273892.1"/>
    <property type="molecule type" value="Genomic_DNA"/>
</dbReference>
<dbReference type="RefSeq" id="WP_378965529.1">
    <property type="nucleotide sequence ID" value="NZ_JBHTBJ010000004.1"/>
</dbReference>
<dbReference type="NCBIfam" id="TIGR01451">
    <property type="entry name" value="B_ant_repeat"/>
    <property type="match status" value="1"/>
</dbReference>
<dbReference type="PANTHER" id="PTHR34720:SF9">
    <property type="entry name" value="BLR4714 PROTEIN"/>
    <property type="match status" value="1"/>
</dbReference>
<sequence>MGVRRTSAALVVVVAVLLAAATLITGRADAGVTTTSFNARFEVNTNGAILLRGNTVLTCTTLATCPQAQNGTATGGNANNNSYPMAFTNTDADPLTFNSSTATLDMPPGSTVLFAGLYWAASSSLASRNQVRFSTTGGASYLPVTASTLHVNGAIYQGFADVTAQVAGVGNGVYGVANIQASTAAGMFAGWALVVAYRNPAEDLRALRVYDGFAQVSPDEAQISVTGFETPHSGTVHAKIGAVAYEGDRGTTGDSFEVDGQRLSDAQNPANNFFNSTVSDSAAMVGGRNPGYVNTLGFDVDQVDATGMFANAATSSTLNLTTNGDQYFAGVITFTIDLYAPNITTTLAGTDVNGGDLQPGDVIEYRITAQNVGKDIADGVKLADAIPPYTTYVPGSLTLQGVPLTDAADGDGGSYASDAAGFSLGSIPYLGGTWVTLRVVVQGGAPIGYAITNVVNVSYTGRTTSVNVATSGGSVATTVQPPHVDLAAVLAVAPAYVQRAGTPVTVSYTATVTNVSGATEPAAVATFTLPPGVSPGTAPAGCSIAGQVVTCAVGPLVAGSSASATIPATVDNTAAAGSIASVRASGSGADADPANDTATAALAVNRPPQPGDDTATTPPATSVTIAVQANDTDPDDAPGTLVYSVVGGGPAHGVAVANADRTITYTPAAGWAGVDTFTYRVDDPHGGSATATVTVTTQNAPPVAHDDMVNTPGTVAVTLDVRQNDADPNGDVLTVVAVTPPTSSDTGTVTFTGTSVTFTPDPTFGGVATFTYTVRDPGGLTATATVFVDVANLAPTAADDVLSVAYAAVRAGVTVPVTANDTDPNHDTLAVIAVGPAAPGSVALTAGVITYTAPDGFRGDASFWYTISDGHGGTDIGTATVTVADAPPVALPVATTTGYRAPLVLNVLAVATDPNGDPLTVSGVTAPAHGVVTRDPSGTITYLPDVGYSGIDSFTYTIDDGYGGTGTATVTVTVANGVAVARADSATGPGGGPVTIDVLANDDPDPNGDPIAYAIDGAPGHGLAAFGPGNRIVYTPNAGFLGVDMLHYTTDDGRGGLAGATVTITVINTAPVARPDTVATDTNTGVTVPVLANDDDPNGDPVTLTAAAAGGHGTVTADPVTGTIAYVPETGFYGDDSFVYSIRDPSGRTDSALVTVTVRNAPPVANDDIFAARPGVPVVLPVLANDADPNTGQAIQIVSATAPAKGTLTFSGGVLTYRADPGTAGTDGFDYVLTDDLGKTGTAHVTIVINGSPSAVDDAQSVPADTMVDVPVLANDTDPESRPLAVTSAGPAGHGAIRINANGTVEYRPDPGFFGTDVFPYTIADDVGNSASAQVTVQVANAVPVARADTAALLSDRTVVVDVLANDTDANPGQTLTIVSASAPGHGTAAIVSGRIRYAPAIGYVGPDAFTYVISDGNGGVATGTVAISVSNGVPVAVPDSGRTPYQHAVVVDVLTNDLDPAGTLTLTAVTTPAHGSLTFTASAITYTPPAGFAGVTTFGYTAVDDAGHHTGADVEIVVGVPPTVPNKQVTVLDGRSVRIGLPDTGQDGRVVSPLRIGRAAHGTAVLNADGTVTYVPDPGFAGIDSFTFEMVDADGNVAQGTVYAIVPPVPVVAPPAATPPTTPPGTPPVTPSPSLPGSPTPAPGHSTRPGPGAPPGPGTPPRRNRPPVAVDDRVTVAAGDRVVIRPLLNDRDPDGDPLRILTIRKPRRGTATMTATTVTYTADGRTNTEFATAAADTLGYTVGDGRGGRSTGGVTIRVVAVADLPATGHDLLAVILAGLLAVAAGATLWWLAERPGPRRPRRRPGRR</sequence>
<evidence type="ECO:0000313" key="5">
    <source>
        <dbReference type="EMBL" id="MFC7273892.1"/>
    </source>
</evidence>
<keyword evidence="2" id="KW-0472">Membrane</keyword>
<feature type="chain" id="PRO_5047068851" evidence="3">
    <location>
        <begin position="31"/>
        <end position="1808"/>
    </location>
</feature>
<name>A0ABW2HLG4_9ACTN</name>
<keyword evidence="6" id="KW-1185">Reference proteome</keyword>
<comment type="caution">
    <text evidence="5">The sequence shown here is derived from an EMBL/GenBank/DDBJ whole genome shotgun (WGS) entry which is preliminary data.</text>
</comment>
<evidence type="ECO:0000256" key="2">
    <source>
        <dbReference type="SAM" id="Phobius"/>
    </source>
</evidence>
<dbReference type="Pfam" id="PF01345">
    <property type="entry name" value="DUF11"/>
    <property type="match status" value="2"/>
</dbReference>
<feature type="compositionally biased region" description="Pro residues" evidence="1">
    <location>
        <begin position="1617"/>
        <end position="1643"/>
    </location>
</feature>
<feature type="compositionally biased region" description="Pro residues" evidence="1">
    <location>
        <begin position="1652"/>
        <end position="1661"/>
    </location>
</feature>
<feature type="domain" description="DUF11" evidence="4">
    <location>
        <begin position="505"/>
        <end position="601"/>
    </location>
</feature>
<reference evidence="6" key="1">
    <citation type="journal article" date="2019" name="Int. J. Syst. Evol. Microbiol.">
        <title>The Global Catalogue of Microorganisms (GCM) 10K type strain sequencing project: providing services to taxonomists for standard genome sequencing and annotation.</title>
        <authorList>
            <consortium name="The Broad Institute Genomics Platform"/>
            <consortium name="The Broad Institute Genome Sequencing Center for Infectious Disease"/>
            <person name="Wu L."/>
            <person name="Ma J."/>
        </authorList>
    </citation>
    <scope>NUCLEOTIDE SEQUENCE [LARGE SCALE GENOMIC DNA]</scope>
    <source>
        <strain evidence="6">XZYJT-10</strain>
    </source>
</reference>
<keyword evidence="3" id="KW-0732">Signal</keyword>
<feature type="transmembrane region" description="Helical" evidence="2">
    <location>
        <begin position="1772"/>
        <end position="1793"/>
    </location>
</feature>
<feature type="region of interest" description="Disordered" evidence="1">
    <location>
        <begin position="1617"/>
        <end position="1675"/>
    </location>
</feature>
<dbReference type="Pfam" id="PF17963">
    <property type="entry name" value="Big_9"/>
    <property type="match status" value="12"/>
</dbReference>
<gene>
    <name evidence="5" type="ORF">ACFQS1_07875</name>
</gene>
<keyword evidence="2" id="KW-0812">Transmembrane</keyword>
<evidence type="ECO:0000256" key="1">
    <source>
        <dbReference type="SAM" id="MobiDB-lite"/>
    </source>
</evidence>
<evidence type="ECO:0000256" key="3">
    <source>
        <dbReference type="SAM" id="SignalP"/>
    </source>
</evidence>
<evidence type="ECO:0000313" key="6">
    <source>
        <dbReference type="Proteomes" id="UP001596548"/>
    </source>
</evidence>
<accession>A0ABW2HLG4</accession>
<dbReference type="Proteomes" id="UP001596548">
    <property type="component" value="Unassembled WGS sequence"/>
</dbReference>
<dbReference type="InterPro" id="IPR001434">
    <property type="entry name" value="OmcB-like_DUF11"/>
</dbReference>
<dbReference type="InterPro" id="IPR047589">
    <property type="entry name" value="DUF11_rpt"/>
</dbReference>
<organism evidence="5 6">
    <name type="scientific">Paractinoplanes rhizophilus</name>
    <dbReference type="NCBI Taxonomy" id="1416877"/>
    <lineage>
        <taxon>Bacteria</taxon>
        <taxon>Bacillati</taxon>
        <taxon>Actinomycetota</taxon>
        <taxon>Actinomycetes</taxon>
        <taxon>Micromonosporales</taxon>
        <taxon>Micromonosporaceae</taxon>
        <taxon>Paractinoplanes</taxon>
    </lineage>
</organism>
<keyword evidence="2" id="KW-1133">Transmembrane helix</keyword>
<proteinExistence type="predicted"/>
<feature type="signal peptide" evidence="3">
    <location>
        <begin position="1"/>
        <end position="30"/>
    </location>
</feature>
<protein>
    <submittedName>
        <fullName evidence="5">Ig-like domain-containing protein</fullName>
    </submittedName>
</protein>
<dbReference type="Gene3D" id="2.60.40.3440">
    <property type="match status" value="5"/>
</dbReference>
<evidence type="ECO:0000259" key="4">
    <source>
        <dbReference type="Pfam" id="PF01345"/>
    </source>
</evidence>
<dbReference type="NCBIfam" id="NF012211">
    <property type="entry name" value="tand_rpt_95"/>
    <property type="match status" value="12"/>
</dbReference>